<dbReference type="EMBL" id="JAPDPI010000019">
    <property type="protein sequence ID" value="MCW3806032.1"/>
    <property type="molecule type" value="Genomic_DNA"/>
</dbReference>
<evidence type="ECO:0000256" key="1">
    <source>
        <dbReference type="SAM" id="MobiDB-lite"/>
    </source>
</evidence>
<feature type="region of interest" description="Disordered" evidence="1">
    <location>
        <begin position="30"/>
        <end position="59"/>
    </location>
</feature>
<dbReference type="Proteomes" id="UP001207408">
    <property type="component" value="Unassembled WGS sequence"/>
</dbReference>
<proteinExistence type="predicted"/>
<sequence>MLRFFFINILFIGFTAALCAQNYTNQTRSNQQSYGQNQQDNQQEGTPKKKKKKLPYPDKERGLSIGVDVSRFLVPVLDNDRIAFEANLKTNYKKRMFLAGSLGFESVSFEDESTNTPPKDGKPYSYESTGIYGRVGFDYDIFVVEEENNNDNILFGFRYGFATQEHGADQITISDDHWGYYTTSISTYSVTTHWLELVSGLRTELFNNLYLNLYVRLKTKLASNNSKVMEPYRIPGFGRGSNNISLGFSYVVEYQIPWGNKKRGQ</sequence>
<protein>
    <submittedName>
        <fullName evidence="3">DUF6048 family protein</fullName>
    </submittedName>
</protein>
<feature type="signal peptide" evidence="2">
    <location>
        <begin position="1"/>
        <end position="20"/>
    </location>
</feature>
<gene>
    <name evidence="3" type="ORF">OM074_10370</name>
</gene>
<comment type="caution">
    <text evidence="3">The sequence shown here is derived from an EMBL/GenBank/DDBJ whole genome shotgun (WGS) entry which is preliminary data.</text>
</comment>
<feature type="compositionally biased region" description="Low complexity" evidence="1">
    <location>
        <begin position="30"/>
        <end position="43"/>
    </location>
</feature>
<dbReference type="RefSeq" id="WP_301199404.1">
    <property type="nucleotide sequence ID" value="NZ_JAPDPI010000019.1"/>
</dbReference>
<dbReference type="AlphaFoldDB" id="A0AAE3SJX8"/>
<evidence type="ECO:0000313" key="3">
    <source>
        <dbReference type="EMBL" id="MCW3806032.1"/>
    </source>
</evidence>
<evidence type="ECO:0000256" key="2">
    <source>
        <dbReference type="SAM" id="SignalP"/>
    </source>
</evidence>
<name>A0AAE3SJX8_9BACT</name>
<organism evidence="3 4">
    <name type="scientific">Plebeiibacterium marinum</name>
    <dbReference type="NCBI Taxonomy" id="2992111"/>
    <lineage>
        <taxon>Bacteria</taxon>
        <taxon>Pseudomonadati</taxon>
        <taxon>Bacteroidota</taxon>
        <taxon>Bacteroidia</taxon>
        <taxon>Marinilabiliales</taxon>
        <taxon>Marinilabiliaceae</taxon>
        <taxon>Plebeiibacterium</taxon>
    </lineage>
</organism>
<keyword evidence="2" id="KW-0732">Signal</keyword>
<dbReference type="Pfam" id="PF19515">
    <property type="entry name" value="DUF6048"/>
    <property type="match status" value="1"/>
</dbReference>
<keyword evidence="4" id="KW-1185">Reference proteome</keyword>
<evidence type="ECO:0000313" key="4">
    <source>
        <dbReference type="Proteomes" id="UP001207408"/>
    </source>
</evidence>
<accession>A0AAE3SJX8</accession>
<reference evidence="3" key="1">
    <citation type="submission" date="2022-10" db="EMBL/GenBank/DDBJ databases">
        <authorList>
            <person name="Yu W.X."/>
        </authorList>
    </citation>
    <scope>NUCLEOTIDE SEQUENCE</scope>
    <source>
        <strain evidence="3">D04</strain>
    </source>
</reference>
<feature type="chain" id="PRO_5041980431" evidence="2">
    <location>
        <begin position="21"/>
        <end position="265"/>
    </location>
</feature>
<dbReference type="InterPro" id="IPR046111">
    <property type="entry name" value="DUF6048"/>
</dbReference>